<dbReference type="PANTHER" id="PTHR38696">
    <property type="entry name" value="MEDIATOR OF RNA POLYMERASE II TRANSCRIPTION SUBUNIT 13"/>
    <property type="match status" value="1"/>
</dbReference>
<accession>A0A0K2U4J1</accession>
<name>A0A0K2U4J1_LEPSM</name>
<proteinExistence type="predicted"/>
<organism evidence="2">
    <name type="scientific">Lepeophtheirus salmonis</name>
    <name type="common">Salmon louse</name>
    <name type="synonym">Caligus salmonis</name>
    <dbReference type="NCBI Taxonomy" id="72036"/>
    <lineage>
        <taxon>Eukaryota</taxon>
        <taxon>Metazoa</taxon>
        <taxon>Ecdysozoa</taxon>
        <taxon>Arthropoda</taxon>
        <taxon>Crustacea</taxon>
        <taxon>Multicrustacea</taxon>
        <taxon>Hexanauplia</taxon>
        <taxon>Copepoda</taxon>
        <taxon>Siphonostomatoida</taxon>
        <taxon>Caligidae</taxon>
        <taxon>Lepeophtheirus</taxon>
    </lineage>
</organism>
<feature type="non-terminal residue" evidence="2">
    <location>
        <position position="1"/>
    </location>
</feature>
<feature type="region of interest" description="Disordered" evidence="1">
    <location>
        <begin position="246"/>
        <end position="277"/>
    </location>
</feature>
<evidence type="ECO:0000256" key="1">
    <source>
        <dbReference type="SAM" id="MobiDB-lite"/>
    </source>
</evidence>
<sequence length="618" mass="69618">IKSAMSIVDLGGEHSPSPHHPHLVCTTSYSLHSVDLLPPSDNPGYISITLTSPPGEIRVVHGNEDLHKTILDVVHSSSYNWKGDTTVLHKGEGWILRFGEGIQEEEDGVDRLIFRSTKGCLLACAILERIITNGWEIVASTELTTTPNFELCTWIIKKCSTPLYNGEVSCLLFDCDNKIKILGTKSQIQINNVVRRAIDKKWPKGLLCDSSDKVPVTLKKEESDSKKSNNDMLEEIDRELKASRDGLDQIDNGEPEHEKTPRPGSKSSFGKKYKTIQDDPDCPSEFELWGSPWRPTKDSERVQSRLLVIELIHSLFCRQWKLVTTCGNLLPSSSHDTLFFCRDGRILPALGGEKGLSALELERPNVIRFYNVNVESKLKSTIIESWSHGLSCKETIIEHESEDVKSLYCNDHPWKQNSCQTWESTSESRLLTQKLIKTMSANNYNLYGSIRMNRHEGSQSSLIIFRQSNISFSESMCLHLSGQNKLCIIGGGADERETVRNAIETRWPYPISQDKNMESQVHLFKVKRYPWANSYGHKDLDKIVKFAASILPPHLSFSSPKNMDSDSGKSLILFALKGLSTLGWRLITSLNSSSDTLLAPYSRATSQYSDPNSFYFMK</sequence>
<dbReference type="EMBL" id="HACA01015270">
    <property type="protein sequence ID" value="CDW32631.1"/>
    <property type="molecule type" value="Transcribed_RNA"/>
</dbReference>
<dbReference type="OrthoDB" id="5857413at2759"/>
<dbReference type="AlphaFoldDB" id="A0A0K2U4J1"/>
<dbReference type="PANTHER" id="PTHR38696:SF1">
    <property type="entry name" value="MEDIATOR OF RNA POLYMERASE II TRANSCRIPTION SUBUNIT 13"/>
    <property type="match status" value="1"/>
</dbReference>
<reference evidence="2" key="1">
    <citation type="submission" date="2014-05" db="EMBL/GenBank/DDBJ databases">
        <authorList>
            <person name="Chronopoulou M."/>
        </authorList>
    </citation>
    <scope>NUCLEOTIDE SEQUENCE</scope>
    <source>
        <tissue evidence="2">Whole organism</tissue>
    </source>
</reference>
<protein>
    <submittedName>
        <fullName evidence="2">Uncharacterized protein</fullName>
    </submittedName>
</protein>
<evidence type="ECO:0000313" key="2">
    <source>
        <dbReference type="EMBL" id="CDW32631.1"/>
    </source>
</evidence>